<dbReference type="Proteomes" id="UP001242045">
    <property type="component" value="Unassembled WGS sequence"/>
</dbReference>
<organism evidence="1 2">
    <name type="scientific">Variovorax boronicumulans</name>
    <dbReference type="NCBI Taxonomy" id="436515"/>
    <lineage>
        <taxon>Bacteria</taxon>
        <taxon>Pseudomonadati</taxon>
        <taxon>Pseudomonadota</taxon>
        <taxon>Betaproteobacteria</taxon>
        <taxon>Burkholderiales</taxon>
        <taxon>Comamonadaceae</taxon>
        <taxon>Variovorax</taxon>
    </lineage>
</organism>
<dbReference type="RefSeq" id="WP_307683608.1">
    <property type="nucleotide sequence ID" value="NZ_JAUSRD010000001.1"/>
</dbReference>
<reference evidence="1" key="1">
    <citation type="submission" date="2023-07" db="EMBL/GenBank/DDBJ databases">
        <title>Sorghum-associated microbial communities from plants grown in Nebraska, USA.</title>
        <authorList>
            <person name="Schachtman D."/>
        </authorList>
    </citation>
    <scope>NUCLEOTIDE SEQUENCE</scope>
    <source>
        <strain evidence="1">DS3754</strain>
    </source>
</reference>
<name>A0AAW8CLK3_9BURK</name>
<gene>
    <name evidence="1" type="ORF">J2W31_000330</name>
</gene>
<evidence type="ECO:0000313" key="2">
    <source>
        <dbReference type="Proteomes" id="UP001242045"/>
    </source>
</evidence>
<sequence length="163" mass="17681">MTPIIVTPAEQIIDLARAKLHCKLSGSARDPEVTDAIETARAWMQKELAVAVGLQTLKYTFDEWTGCAQLPYDITSVVSVTDATGPVAYTKRDRTISAPAVAPVEIVITCGWTAASIPGTIKSAMLLLIGDLIENQQAQVEIALHENRAVENLIALERRRVSI</sequence>
<dbReference type="EMBL" id="JAUSRD010000001">
    <property type="protein sequence ID" value="MDP9891234.1"/>
    <property type="molecule type" value="Genomic_DNA"/>
</dbReference>
<evidence type="ECO:0008006" key="3">
    <source>
        <dbReference type="Google" id="ProtNLM"/>
    </source>
</evidence>
<evidence type="ECO:0000313" key="1">
    <source>
        <dbReference type="EMBL" id="MDP9891234.1"/>
    </source>
</evidence>
<accession>A0AAW8CLK3</accession>
<comment type="caution">
    <text evidence="1">The sequence shown here is derived from an EMBL/GenBank/DDBJ whole genome shotgun (WGS) entry which is preliminary data.</text>
</comment>
<protein>
    <recommendedName>
        <fullName evidence="3">Phage gp6-like head-tail connector protein</fullName>
    </recommendedName>
</protein>
<dbReference type="AlphaFoldDB" id="A0AAW8CLK3"/>
<proteinExistence type="predicted"/>
<dbReference type="Gene3D" id="1.10.3230.30">
    <property type="entry name" value="Phage gp6-like head-tail connector protein"/>
    <property type="match status" value="1"/>
</dbReference>